<protein>
    <submittedName>
        <fullName evidence="1">Uncharacterized protein</fullName>
    </submittedName>
</protein>
<sequence>MARKKMKSESGPFHPTNICKPGALPSMFIFHGITFSCLFSLEQPALFPNHTNFQHTVDMCGHANEPYYICNPAEYGSYSQDCKTENAAIYFDQEAFHAKQLLCKQPVKYTTALKDLQLWGGKPKKQLPGIGAHSSTMLASEFVYQGIVAHPTAEEMGSTVWHIKSGALGGLTYLQILPLGKVTKAATMATFKSAYEHLDNTLPNTTKQSIGFDEIMVEHLLCKVARWLHFCKD</sequence>
<dbReference type="AlphaFoldDB" id="A0A4Y9Y4W1"/>
<dbReference type="EMBL" id="SEKV01000424">
    <property type="protein sequence ID" value="TFY57496.1"/>
    <property type="molecule type" value="Genomic_DNA"/>
</dbReference>
<organism evidence="1 2">
    <name type="scientific">Rhodofomes roseus</name>
    <dbReference type="NCBI Taxonomy" id="34475"/>
    <lineage>
        <taxon>Eukaryota</taxon>
        <taxon>Fungi</taxon>
        <taxon>Dikarya</taxon>
        <taxon>Basidiomycota</taxon>
        <taxon>Agaricomycotina</taxon>
        <taxon>Agaricomycetes</taxon>
        <taxon>Polyporales</taxon>
        <taxon>Rhodofomes</taxon>
    </lineage>
</organism>
<evidence type="ECO:0000313" key="2">
    <source>
        <dbReference type="Proteomes" id="UP000298390"/>
    </source>
</evidence>
<gene>
    <name evidence="1" type="ORF">EVJ58_g6986</name>
</gene>
<accession>A0A4Y9Y4W1</accession>
<dbReference type="Proteomes" id="UP000298390">
    <property type="component" value="Unassembled WGS sequence"/>
</dbReference>
<proteinExistence type="predicted"/>
<comment type="caution">
    <text evidence="1">The sequence shown here is derived from an EMBL/GenBank/DDBJ whole genome shotgun (WGS) entry which is preliminary data.</text>
</comment>
<evidence type="ECO:0000313" key="1">
    <source>
        <dbReference type="EMBL" id="TFY57496.1"/>
    </source>
</evidence>
<name>A0A4Y9Y4W1_9APHY</name>
<reference evidence="1 2" key="1">
    <citation type="submission" date="2019-01" db="EMBL/GenBank/DDBJ databases">
        <title>Genome sequencing of the rare red list fungi Fomitopsis rosea.</title>
        <authorList>
            <person name="Buettner E."/>
            <person name="Kellner H."/>
        </authorList>
    </citation>
    <scope>NUCLEOTIDE SEQUENCE [LARGE SCALE GENOMIC DNA]</scope>
    <source>
        <strain evidence="1 2">DSM 105464</strain>
    </source>
</reference>